<reference evidence="1" key="1">
    <citation type="submission" date="2019-03" db="EMBL/GenBank/DDBJ databases">
        <authorList>
            <person name="Mank J."/>
            <person name="Almeida P."/>
        </authorList>
    </citation>
    <scope>NUCLEOTIDE SEQUENCE</scope>
    <source>
        <strain evidence="1">78183</strain>
    </source>
</reference>
<dbReference type="GO" id="GO:0036297">
    <property type="term" value="P:interstrand cross-link repair"/>
    <property type="evidence" value="ECO:0007669"/>
    <property type="project" value="TreeGrafter"/>
</dbReference>
<dbReference type="AlphaFoldDB" id="A0A6N2MA45"/>
<dbReference type="PANTHER" id="PTHR47957">
    <property type="entry name" value="ATP-DEPENDENT HELICASE HRQ1"/>
    <property type="match status" value="1"/>
</dbReference>
<name>A0A6N2MA45_SALVM</name>
<proteinExistence type="predicted"/>
<accession>A0A6N2MA45</accession>
<dbReference type="PANTHER" id="PTHR47957:SF3">
    <property type="entry name" value="ATP-DEPENDENT HELICASE HRQ1"/>
    <property type="match status" value="1"/>
</dbReference>
<evidence type="ECO:0000313" key="1">
    <source>
        <dbReference type="EMBL" id="VFU51050.1"/>
    </source>
</evidence>
<dbReference type="EMBL" id="CAADRP010001747">
    <property type="protein sequence ID" value="VFU51050.1"/>
    <property type="molecule type" value="Genomic_DNA"/>
</dbReference>
<gene>
    <name evidence="1" type="ORF">SVIM_LOCUS342773</name>
</gene>
<protein>
    <submittedName>
        <fullName evidence="1">Uncharacterized protein</fullName>
    </submittedName>
</protein>
<dbReference type="GO" id="GO:0005634">
    <property type="term" value="C:nucleus"/>
    <property type="evidence" value="ECO:0007669"/>
    <property type="project" value="TreeGrafter"/>
</dbReference>
<sequence>MGIWLKLMLGRDAPIVEIQESKHRQVALIKCLKAEIQSGEGVDTVISELAVKLTVVPSVGNQYGKDTGACNPSADSIEMDSSNPSTNQTCTCKKEVSQTVDEVLRIKDILYNSQDEKMPSRGISIRAMESIRHGVIEMQWNEVLEETEKSKAFFQIYEGAVCIHQGKDYMVKELDISEKIALCYLANLLIWWTEMSYRRLFRCTSAWSSSRCGAFSHTVDVDAAVAG</sequence>
<organism evidence="1">
    <name type="scientific">Salix viminalis</name>
    <name type="common">Common osier</name>
    <name type="synonym">Basket willow</name>
    <dbReference type="NCBI Taxonomy" id="40686"/>
    <lineage>
        <taxon>Eukaryota</taxon>
        <taxon>Viridiplantae</taxon>
        <taxon>Streptophyta</taxon>
        <taxon>Embryophyta</taxon>
        <taxon>Tracheophyta</taxon>
        <taxon>Spermatophyta</taxon>
        <taxon>Magnoliopsida</taxon>
        <taxon>eudicotyledons</taxon>
        <taxon>Gunneridae</taxon>
        <taxon>Pentapetalae</taxon>
        <taxon>rosids</taxon>
        <taxon>fabids</taxon>
        <taxon>Malpighiales</taxon>
        <taxon>Salicaceae</taxon>
        <taxon>Saliceae</taxon>
        <taxon>Salix</taxon>
    </lineage>
</organism>
<dbReference type="GO" id="GO:0006289">
    <property type="term" value="P:nucleotide-excision repair"/>
    <property type="evidence" value="ECO:0007669"/>
    <property type="project" value="TreeGrafter"/>
</dbReference>
<dbReference type="GO" id="GO:0043138">
    <property type="term" value="F:3'-5' DNA helicase activity"/>
    <property type="evidence" value="ECO:0007669"/>
    <property type="project" value="TreeGrafter"/>
</dbReference>